<evidence type="ECO:0000313" key="2">
    <source>
        <dbReference type="Proteomes" id="UP001335737"/>
    </source>
</evidence>
<accession>A0ABU6KIQ5</accession>
<comment type="caution">
    <text evidence="1">The sequence shown here is derived from an EMBL/GenBank/DDBJ whole genome shotgun (WGS) entry which is preliminary data.</text>
</comment>
<proteinExistence type="predicted"/>
<dbReference type="RefSeq" id="WP_327607845.1">
    <property type="nucleotide sequence ID" value="NZ_JARZFX010000005.1"/>
</dbReference>
<dbReference type="Proteomes" id="UP001335737">
    <property type="component" value="Unassembled WGS sequence"/>
</dbReference>
<name>A0ABU6KIQ5_9BACI</name>
<reference evidence="1 2" key="1">
    <citation type="journal article" date="2024" name="Int. J. Syst. Evol. Microbiol.">
        <title>Virgibacillus tibetensis sp. nov., isolated from salt lake on the Tibetan Plateau of China.</title>
        <authorList>
            <person name="Phurbu D."/>
            <person name="Liu Z.-X."/>
            <person name="Wang R."/>
            <person name="Zheng Y.-Y."/>
            <person name="Liu H.-C."/>
            <person name="Zhou Y.-G."/>
            <person name="Yu Y.-J."/>
            <person name="Li A.-H."/>
        </authorList>
    </citation>
    <scope>NUCLEOTIDE SEQUENCE [LARGE SCALE GENOMIC DNA]</scope>
    <source>
        <strain evidence="1 2">C22-A2</strain>
    </source>
</reference>
<organism evidence="1 2">
    <name type="scientific">Virgibacillus tibetensis</name>
    <dbReference type="NCBI Taxonomy" id="3042313"/>
    <lineage>
        <taxon>Bacteria</taxon>
        <taxon>Bacillati</taxon>
        <taxon>Bacillota</taxon>
        <taxon>Bacilli</taxon>
        <taxon>Bacillales</taxon>
        <taxon>Bacillaceae</taxon>
        <taxon>Virgibacillus</taxon>
    </lineage>
</organism>
<gene>
    <name evidence="1" type="ORF">QGM71_12330</name>
</gene>
<dbReference type="EMBL" id="JARZFX010000005">
    <property type="protein sequence ID" value="MEC5424279.1"/>
    <property type="molecule type" value="Genomic_DNA"/>
</dbReference>
<sequence length="119" mass="14129">MRKFTTVSQFIQECSYLVDHGAAYSVEEVEKHIEEKDLIDWLEQEYPFGSELGLDFSLFKKQHRDYLHEQYDSILGGYQGDERRKWGIENNGLTLLISWGTEILRDLYGRNNMSDWVEE</sequence>
<keyword evidence="2" id="KW-1185">Reference proteome</keyword>
<evidence type="ECO:0000313" key="1">
    <source>
        <dbReference type="EMBL" id="MEC5424279.1"/>
    </source>
</evidence>
<protein>
    <submittedName>
        <fullName evidence="1">Uncharacterized protein</fullName>
    </submittedName>
</protein>